<accession>A0ABU3ZB40</accession>
<proteinExistence type="predicted"/>
<evidence type="ECO:0000313" key="1">
    <source>
        <dbReference type="EMBL" id="MDV5089138.1"/>
    </source>
</evidence>
<reference evidence="1 2" key="1">
    <citation type="submission" date="2023-10" db="EMBL/GenBank/DDBJ databases">
        <title>Veillonella sp. nov., isolated from a pig farm feces dump.</title>
        <authorList>
            <person name="Chang Y.-H."/>
        </authorList>
    </citation>
    <scope>NUCLEOTIDE SEQUENCE [LARGE SCALE GENOMIC DNA]</scope>
    <source>
        <strain evidence="1 2">YH-vei2233</strain>
    </source>
</reference>
<dbReference type="Proteomes" id="UP001272515">
    <property type="component" value="Unassembled WGS sequence"/>
</dbReference>
<protein>
    <submittedName>
        <fullName evidence="1">Uncharacterized protein</fullName>
    </submittedName>
</protein>
<sequence>MQYEKSFKEQAVKLFDEIGVKAVANQLGIPYYTIPLGEISEKNMEQILMLAVAIKEYLRITKSSVFWSWKKKMRNSNIPMRSYRRHPVFSPYAERSKSSSALPFHL</sequence>
<dbReference type="EMBL" id="JAWJZB010000014">
    <property type="protein sequence ID" value="MDV5089138.1"/>
    <property type="molecule type" value="Genomic_DNA"/>
</dbReference>
<organism evidence="1 2">
    <name type="scientific">Veillonella absiana</name>
    <dbReference type="NCBI Taxonomy" id="3079305"/>
    <lineage>
        <taxon>Bacteria</taxon>
        <taxon>Bacillati</taxon>
        <taxon>Bacillota</taxon>
        <taxon>Negativicutes</taxon>
        <taxon>Veillonellales</taxon>
        <taxon>Veillonellaceae</taxon>
        <taxon>Veillonella</taxon>
    </lineage>
</organism>
<gene>
    <name evidence="1" type="ORF">RVY80_09950</name>
</gene>
<evidence type="ECO:0000313" key="2">
    <source>
        <dbReference type="Proteomes" id="UP001272515"/>
    </source>
</evidence>
<keyword evidence="2" id="KW-1185">Reference proteome</keyword>
<name>A0ABU3ZB40_9FIRM</name>
<dbReference type="RefSeq" id="WP_317330495.1">
    <property type="nucleotide sequence ID" value="NZ_JAWJZA010000044.1"/>
</dbReference>
<comment type="caution">
    <text evidence="1">The sequence shown here is derived from an EMBL/GenBank/DDBJ whole genome shotgun (WGS) entry which is preliminary data.</text>
</comment>